<keyword evidence="2" id="KW-1185">Reference proteome</keyword>
<gene>
    <name evidence="1" type="ORF">N658DRAFT_12866</name>
</gene>
<accession>A0AAN6Q9U6</accession>
<comment type="caution">
    <text evidence="1">The sequence shown here is derived from an EMBL/GenBank/DDBJ whole genome shotgun (WGS) entry which is preliminary data.</text>
</comment>
<dbReference type="Proteomes" id="UP001305647">
    <property type="component" value="Unassembled WGS sequence"/>
</dbReference>
<sequence length="179" mass="19928">MLYGYEIRCDAMVHVLDCVSVTLTWGKGTCGKEGLRGYWLNRNGAGASESWAEGPLAQMVLALVVRFVDVLSCGIFGLADQVDQNAPVSRSRLWFNLFASISHFQAPLSLFSCPPPSRLSLPLRPWKGAGFRRPKDADGTGRRRGCRVFGFRNKGCKDVLVVDTIWVTQERSVDYLGRR</sequence>
<evidence type="ECO:0000313" key="2">
    <source>
        <dbReference type="Proteomes" id="UP001305647"/>
    </source>
</evidence>
<dbReference type="EMBL" id="MU863624">
    <property type="protein sequence ID" value="KAK4106254.1"/>
    <property type="molecule type" value="Genomic_DNA"/>
</dbReference>
<reference evidence="1" key="1">
    <citation type="journal article" date="2023" name="Mol. Phylogenet. Evol.">
        <title>Genome-scale phylogeny and comparative genomics of the fungal order Sordariales.</title>
        <authorList>
            <person name="Hensen N."/>
            <person name="Bonometti L."/>
            <person name="Westerberg I."/>
            <person name="Brannstrom I.O."/>
            <person name="Guillou S."/>
            <person name="Cros-Aarteil S."/>
            <person name="Calhoun S."/>
            <person name="Haridas S."/>
            <person name="Kuo A."/>
            <person name="Mondo S."/>
            <person name="Pangilinan J."/>
            <person name="Riley R."/>
            <person name="LaButti K."/>
            <person name="Andreopoulos B."/>
            <person name="Lipzen A."/>
            <person name="Chen C."/>
            <person name="Yan M."/>
            <person name="Daum C."/>
            <person name="Ng V."/>
            <person name="Clum A."/>
            <person name="Steindorff A."/>
            <person name="Ohm R.A."/>
            <person name="Martin F."/>
            <person name="Silar P."/>
            <person name="Natvig D.O."/>
            <person name="Lalanne C."/>
            <person name="Gautier V."/>
            <person name="Ament-Velasquez S.L."/>
            <person name="Kruys A."/>
            <person name="Hutchinson M.I."/>
            <person name="Powell A.J."/>
            <person name="Barry K."/>
            <person name="Miller A.N."/>
            <person name="Grigoriev I.V."/>
            <person name="Debuchy R."/>
            <person name="Gladieux P."/>
            <person name="Hiltunen Thoren M."/>
            <person name="Johannesson H."/>
        </authorList>
    </citation>
    <scope>NUCLEOTIDE SEQUENCE</scope>
    <source>
        <strain evidence="1">CBS 757.83</strain>
    </source>
</reference>
<evidence type="ECO:0000313" key="1">
    <source>
        <dbReference type="EMBL" id="KAK4106254.1"/>
    </source>
</evidence>
<reference evidence="1" key="2">
    <citation type="submission" date="2023-05" db="EMBL/GenBank/DDBJ databases">
        <authorList>
            <consortium name="Lawrence Berkeley National Laboratory"/>
            <person name="Steindorff A."/>
            <person name="Hensen N."/>
            <person name="Bonometti L."/>
            <person name="Westerberg I."/>
            <person name="Brannstrom I.O."/>
            <person name="Guillou S."/>
            <person name="Cros-Aarteil S."/>
            <person name="Calhoun S."/>
            <person name="Haridas S."/>
            <person name="Kuo A."/>
            <person name="Mondo S."/>
            <person name="Pangilinan J."/>
            <person name="Riley R."/>
            <person name="Labutti K."/>
            <person name="Andreopoulos B."/>
            <person name="Lipzen A."/>
            <person name="Chen C."/>
            <person name="Yanf M."/>
            <person name="Daum C."/>
            <person name="Ng V."/>
            <person name="Clum A."/>
            <person name="Ohm R."/>
            <person name="Martin F."/>
            <person name="Silar P."/>
            <person name="Natvig D."/>
            <person name="Lalanne C."/>
            <person name="Gautier V."/>
            <person name="Ament-Velasquez S.L."/>
            <person name="Kruys A."/>
            <person name="Hutchinson M.I."/>
            <person name="Powell A.J."/>
            <person name="Barry K."/>
            <person name="Miller A.N."/>
            <person name="Grigoriev I.V."/>
            <person name="Debuchy R."/>
            <person name="Gladieux P."/>
            <person name="Thoren M.H."/>
            <person name="Johannesson H."/>
        </authorList>
    </citation>
    <scope>NUCLEOTIDE SEQUENCE</scope>
    <source>
        <strain evidence="1">CBS 757.83</strain>
    </source>
</reference>
<proteinExistence type="predicted"/>
<dbReference type="AlphaFoldDB" id="A0AAN6Q9U6"/>
<organism evidence="1 2">
    <name type="scientific">Parathielavia hyrcaniae</name>
    <dbReference type="NCBI Taxonomy" id="113614"/>
    <lineage>
        <taxon>Eukaryota</taxon>
        <taxon>Fungi</taxon>
        <taxon>Dikarya</taxon>
        <taxon>Ascomycota</taxon>
        <taxon>Pezizomycotina</taxon>
        <taxon>Sordariomycetes</taxon>
        <taxon>Sordariomycetidae</taxon>
        <taxon>Sordariales</taxon>
        <taxon>Chaetomiaceae</taxon>
        <taxon>Parathielavia</taxon>
    </lineage>
</organism>
<protein>
    <submittedName>
        <fullName evidence="1">Uncharacterized protein</fullName>
    </submittedName>
</protein>
<name>A0AAN6Q9U6_9PEZI</name>